<organism evidence="2 3">
    <name type="scientific">Myotis brandtii</name>
    <name type="common">Brandt's bat</name>
    <dbReference type="NCBI Taxonomy" id="109478"/>
    <lineage>
        <taxon>Eukaryota</taxon>
        <taxon>Metazoa</taxon>
        <taxon>Chordata</taxon>
        <taxon>Craniata</taxon>
        <taxon>Vertebrata</taxon>
        <taxon>Euteleostomi</taxon>
        <taxon>Mammalia</taxon>
        <taxon>Eutheria</taxon>
        <taxon>Laurasiatheria</taxon>
        <taxon>Chiroptera</taxon>
        <taxon>Yangochiroptera</taxon>
        <taxon>Vespertilionidae</taxon>
        <taxon>Myotis</taxon>
    </lineage>
</organism>
<feature type="compositionally biased region" description="Polar residues" evidence="1">
    <location>
        <begin position="70"/>
        <end position="80"/>
    </location>
</feature>
<name>S7NE82_MYOBR</name>
<evidence type="ECO:0000313" key="2">
    <source>
        <dbReference type="EMBL" id="EPQ15496.1"/>
    </source>
</evidence>
<dbReference type="Proteomes" id="UP000052978">
    <property type="component" value="Unassembled WGS sequence"/>
</dbReference>
<feature type="region of interest" description="Disordered" evidence="1">
    <location>
        <begin position="1"/>
        <end position="121"/>
    </location>
</feature>
<accession>S7NE82</accession>
<feature type="compositionally biased region" description="Polar residues" evidence="1">
    <location>
        <begin position="1"/>
        <end position="11"/>
    </location>
</feature>
<feature type="compositionally biased region" description="Pro residues" evidence="1">
    <location>
        <begin position="51"/>
        <end position="66"/>
    </location>
</feature>
<dbReference type="AlphaFoldDB" id="S7NE82"/>
<protein>
    <submittedName>
        <fullName evidence="2">Uncharacterized protein</fullName>
    </submittedName>
</protein>
<sequence>MGESKSISFHSSWKLWKGGMQPGVGTEDLWGRSTSAVHLVLKVTGEDKRQPPPPSPDPGRPKPPLARSPTLKTVGSSPPTVRSPASHASVTSPARDRARRGFYGFRGPGARMRTRSPSGHALAERGVWTELLLRGRERTGGRGSAETGSI</sequence>
<reference evidence="2 3" key="1">
    <citation type="journal article" date="2013" name="Nat. Commun.">
        <title>Genome analysis reveals insights into physiology and longevity of the Brandt's bat Myotis brandtii.</title>
        <authorList>
            <person name="Seim I."/>
            <person name="Fang X."/>
            <person name="Xiong Z."/>
            <person name="Lobanov A.V."/>
            <person name="Huang Z."/>
            <person name="Ma S."/>
            <person name="Feng Y."/>
            <person name="Turanov A.A."/>
            <person name="Zhu Y."/>
            <person name="Lenz T.L."/>
            <person name="Gerashchenko M.V."/>
            <person name="Fan D."/>
            <person name="Hee Yim S."/>
            <person name="Yao X."/>
            <person name="Jordan D."/>
            <person name="Xiong Y."/>
            <person name="Ma Y."/>
            <person name="Lyapunov A.N."/>
            <person name="Chen G."/>
            <person name="Kulakova O.I."/>
            <person name="Sun Y."/>
            <person name="Lee S.G."/>
            <person name="Bronson R.T."/>
            <person name="Moskalev A.A."/>
            <person name="Sunyaev S.R."/>
            <person name="Zhang G."/>
            <person name="Krogh A."/>
            <person name="Wang J."/>
            <person name="Gladyshev V.N."/>
        </authorList>
    </citation>
    <scope>NUCLEOTIDE SEQUENCE [LARGE SCALE GENOMIC DNA]</scope>
</reference>
<proteinExistence type="predicted"/>
<evidence type="ECO:0000313" key="3">
    <source>
        <dbReference type="Proteomes" id="UP000052978"/>
    </source>
</evidence>
<dbReference type="EMBL" id="KE164153">
    <property type="protein sequence ID" value="EPQ15496.1"/>
    <property type="molecule type" value="Genomic_DNA"/>
</dbReference>
<keyword evidence="3" id="KW-1185">Reference proteome</keyword>
<gene>
    <name evidence="2" type="ORF">D623_10021073</name>
</gene>
<evidence type="ECO:0000256" key="1">
    <source>
        <dbReference type="SAM" id="MobiDB-lite"/>
    </source>
</evidence>